<reference evidence="1" key="2">
    <citation type="submission" date="2025-08" db="UniProtKB">
        <authorList>
            <consortium name="Ensembl"/>
        </authorList>
    </citation>
    <scope>IDENTIFICATION</scope>
</reference>
<name>A0A674H2H4_TAEGU</name>
<protein>
    <submittedName>
        <fullName evidence="1">Uncharacterized protein</fullName>
    </submittedName>
</protein>
<reference evidence="1" key="3">
    <citation type="submission" date="2025-09" db="UniProtKB">
        <authorList>
            <consortium name="Ensembl"/>
        </authorList>
    </citation>
    <scope>IDENTIFICATION</scope>
</reference>
<dbReference type="Ensembl" id="ENSTGUT00000031317.1">
    <property type="protein sequence ID" value="ENSTGUP00000028711.1"/>
    <property type="gene ID" value="ENSTGUG00000027691.1"/>
</dbReference>
<accession>A0A674H2H4</accession>
<evidence type="ECO:0000313" key="1">
    <source>
        <dbReference type="Ensembl" id="ENSTGUP00000028711.1"/>
    </source>
</evidence>
<reference evidence="1 2" key="1">
    <citation type="journal article" date="2010" name="Nature">
        <title>The genome of a songbird.</title>
        <authorList>
            <person name="Warren W.C."/>
            <person name="Clayton D.F."/>
            <person name="Ellegren H."/>
            <person name="Arnold A.P."/>
            <person name="Hillier L.W."/>
            <person name="Kunstner A."/>
            <person name="Searle S."/>
            <person name="White S."/>
            <person name="Vilella A.J."/>
            <person name="Fairley S."/>
            <person name="Heger A."/>
            <person name="Kong L."/>
            <person name="Ponting C.P."/>
            <person name="Jarvis E.D."/>
            <person name="Mello C.V."/>
            <person name="Minx P."/>
            <person name="Lovell P."/>
            <person name="Velho T.A."/>
            <person name="Ferris M."/>
            <person name="Balakrishnan C.N."/>
            <person name="Sinha S."/>
            <person name="Blatti C."/>
            <person name="London S.E."/>
            <person name="Li Y."/>
            <person name="Lin Y.C."/>
            <person name="George J."/>
            <person name="Sweedler J."/>
            <person name="Southey B."/>
            <person name="Gunaratne P."/>
            <person name="Watson M."/>
            <person name="Nam K."/>
            <person name="Backstrom N."/>
            <person name="Smeds L."/>
            <person name="Nabholz B."/>
            <person name="Itoh Y."/>
            <person name="Whitney O."/>
            <person name="Pfenning A.R."/>
            <person name="Howard J."/>
            <person name="Volker M."/>
            <person name="Skinner B.M."/>
            <person name="Griffin D.K."/>
            <person name="Ye L."/>
            <person name="McLaren W.M."/>
            <person name="Flicek P."/>
            <person name="Quesada V."/>
            <person name="Velasco G."/>
            <person name="Lopez-Otin C."/>
            <person name="Puente X.S."/>
            <person name="Olender T."/>
            <person name="Lancet D."/>
            <person name="Smit A.F."/>
            <person name="Hubley R."/>
            <person name="Konkel M.K."/>
            <person name="Walker J.A."/>
            <person name="Batzer M.A."/>
            <person name="Gu W."/>
            <person name="Pollock D.D."/>
            <person name="Chen L."/>
            <person name="Cheng Z."/>
            <person name="Eichler E.E."/>
            <person name="Stapley J."/>
            <person name="Slate J."/>
            <person name="Ekblom R."/>
            <person name="Birkhead T."/>
            <person name="Burke T."/>
            <person name="Burt D."/>
            <person name="Scharff C."/>
            <person name="Adam I."/>
            <person name="Richard H."/>
            <person name="Sultan M."/>
            <person name="Soldatov A."/>
            <person name="Lehrach H."/>
            <person name="Edwards S.V."/>
            <person name="Yang S.P."/>
            <person name="Li X."/>
            <person name="Graves T."/>
            <person name="Fulton L."/>
            <person name="Nelson J."/>
            <person name="Chinwalla A."/>
            <person name="Hou S."/>
            <person name="Mardis E.R."/>
            <person name="Wilson R.K."/>
        </authorList>
    </citation>
    <scope>NUCLEOTIDE SEQUENCE [LARGE SCALE GENOMIC DNA]</scope>
</reference>
<evidence type="ECO:0000313" key="2">
    <source>
        <dbReference type="Proteomes" id="UP000007754"/>
    </source>
</evidence>
<sequence length="104" mass="11613">IHLREQDKFSTSKSIRKLLWNVDLATGCATLTREQLQNNNESASSSLALLFFPKKYCLVHAPLGPVASIATSIMESGVIHLRNTKRRKFRTAKKAKIHPVTGPQ</sequence>
<dbReference type="InParanoid" id="A0A674H2H4"/>
<dbReference type="AlphaFoldDB" id="A0A674H2H4"/>
<dbReference type="Proteomes" id="UP000007754">
    <property type="component" value="Chromosome 1"/>
</dbReference>
<organism evidence="1 2">
    <name type="scientific">Taeniopygia guttata</name>
    <name type="common">Zebra finch</name>
    <name type="synonym">Poephila guttata</name>
    <dbReference type="NCBI Taxonomy" id="59729"/>
    <lineage>
        <taxon>Eukaryota</taxon>
        <taxon>Metazoa</taxon>
        <taxon>Chordata</taxon>
        <taxon>Craniata</taxon>
        <taxon>Vertebrata</taxon>
        <taxon>Euteleostomi</taxon>
        <taxon>Archelosauria</taxon>
        <taxon>Archosauria</taxon>
        <taxon>Dinosauria</taxon>
        <taxon>Saurischia</taxon>
        <taxon>Theropoda</taxon>
        <taxon>Coelurosauria</taxon>
        <taxon>Aves</taxon>
        <taxon>Neognathae</taxon>
        <taxon>Neoaves</taxon>
        <taxon>Telluraves</taxon>
        <taxon>Australaves</taxon>
        <taxon>Passeriformes</taxon>
        <taxon>Passeroidea</taxon>
        <taxon>Estrildidae</taxon>
        <taxon>Estrildinae</taxon>
        <taxon>Taeniopygia</taxon>
    </lineage>
</organism>
<keyword evidence="2" id="KW-1185">Reference proteome</keyword>
<dbReference type="GeneTree" id="ENSGT00990000211683"/>
<proteinExistence type="predicted"/>